<dbReference type="EMBL" id="CP097510">
    <property type="protein sequence ID" value="URE36978.1"/>
    <property type="molecule type" value="Genomic_DNA"/>
</dbReference>
<feature type="compositionally biased region" description="Low complexity" evidence="1">
    <location>
        <begin position="1"/>
        <end position="13"/>
    </location>
</feature>
<gene>
    <name evidence="2" type="ORF">MUK42_07453</name>
</gene>
<evidence type="ECO:0000256" key="1">
    <source>
        <dbReference type="SAM" id="MobiDB-lite"/>
    </source>
</evidence>
<dbReference type="Proteomes" id="UP001055439">
    <property type="component" value="Chromosome 8"/>
</dbReference>
<feature type="region of interest" description="Disordered" evidence="1">
    <location>
        <begin position="1"/>
        <end position="38"/>
    </location>
</feature>
<dbReference type="AlphaFoldDB" id="A0A9E7HWT3"/>
<evidence type="ECO:0000313" key="3">
    <source>
        <dbReference type="Proteomes" id="UP001055439"/>
    </source>
</evidence>
<sequence length="131" mass="14320">MATSGVGPSSSPSRGQWSVLGEATPSPGFRRQSSEGSKEQLDIIRERVGGGCQQEARAAFWAEQQGTRLPGILRAPSASPARGPRLCRKTAFHFRVWLRTANANLIVAFTPSLRPCGKCRLQSRSIDRSRR</sequence>
<evidence type="ECO:0000313" key="2">
    <source>
        <dbReference type="EMBL" id="URE36978.1"/>
    </source>
</evidence>
<protein>
    <submittedName>
        <fullName evidence="2">Uncharacterized protein</fullName>
    </submittedName>
</protein>
<organism evidence="2 3">
    <name type="scientific">Musa troglodytarum</name>
    <name type="common">fe'i banana</name>
    <dbReference type="NCBI Taxonomy" id="320322"/>
    <lineage>
        <taxon>Eukaryota</taxon>
        <taxon>Viridiplantae</taxon>
        <taxon>Streptophyta</taxon>
        <taxon>Embryophyta</taxon>
        <taxon>Tracheophyta</taxon>
        <taxon>Spermatophyta</taxon>
        <taxon>Magnoliopsida</taxon>
        <taxon>Liliopsida</taxon>
        <taxon>Zingiberales</taxon>
        <taxon>Musaceae</taxon>
        <taxon>Musa</taxon>
    </lineage>
</organism>
<name>A0A9E7HWT3_9LILI</name>
<keyword evidence="3" id="KW-1185">Reference proteome</keyword>
<proteinExistence type="predicted"/>
<reference evidence="2" key="1">
    <citation type="submission" date="2022-05" db="EMBL/GenBank/DDBJ databases">
        <title>The Musa troglodytarum L. genome provides insights into the mechanism of non-climacteric behaviour and enrichment of carotenoids.</title>
        <authorList>
            <person name="Wang J."/>
        </authorList>
    </citation>
    <scope>NUCLEOTIDE SEQUENCE</scope>
    <source>
        <tissue evidence="2">Leaf</tissue>
    </source>
</reference>
<accession>A0A9E7HWT3</accession>